<evidence type="ECO:0000256" key="1">
    <source>
        <dbReference type="SAM" id="Phobius"/>
    </source>
</evidence>
<dbReference type="Proteomes" id="UP000284250">
    <property type="component" value="Unassembled WGS sequence"/>
</dbReference>
<reference evidence="2 3" key="1">
    <citation type="submission" date="2019-01" db="EMBL/GenBank/DDBJ databases">
        <title>Hymenobacter humicola sp. nov., isolated from soils in Antarctica.</title>
        <authorList>
            <person name="Sedlacek I."/>
            <person name="Holochova P."/>
            <person name="Kralova S."/>
            <person name="Pantucek R."/>
            <person name="Stankova E."/>
            <person name="Vrbovska V."/>
            <person name="Kristofova L."/>
            <person name="Svec P."/>
            <person name="Busse H.-J."/>
        </authorList>
    </citation>
    <scope>NUCLEOTIDE SEQUENCE [LARGE SCALE GENOMIC DNA]</scope>
    <source>
        <strain evidence="2 3">CCM 8852</strain>
    </source>
</reference>
<keyword evidence="1" id="KW-0812">Transmembrane</keyword>
<feature type="transmembrane region" description="Helical" evidence="1">
    <location>
        <begin position="30"/>
        <end position="48"/>
    </location>
</feature>
<keyword evidence="1" id="KW-0472">Membrane</keyword>
<dbReference type="EMBL" id="QYCN01000005">
    <property type="protein sequence ID" value="RIY12406.1"/>
    <property type="molecule type" value="Genomic_DNA"/>
</dbReference>
<sequence length="111" mass="12478">MTVLLVLLFQLCIGQWQRRFEQSGNCRVGYPAVTLCIAAVFIEGVVLVPDKTAGSKTHGLPIIIGEETGTPLYKPARFLLLIGRACLQIMLQFFFKFLLRCSRVSTVFIRE</sequence>
<keyword evidence="3" id="KW-1185">Reference proteome</keyword>
<evidence type="ECO:0000313" key="3">
    <source>
        <dbReference type="Proteomes" id="UP000284250"/>
    </source>
</evidence>
<proteinExistence type="predicted"/>
<accession>A0A418R4S3</accession>
<feature type="transmembrane region" description="Helical" evidence="1">
    <location>
        <begin position="78"/>
        <end position="99"/>
    </location>
</feature>
<name>A0A418R4S3_9BACT</name>
<organism evidence="2 3">
    <name type="scientific">Hymenobacter rubripertinctus</name>
    <dbReference type="NCBI Taxonomy" id="2029981"/>
    <lineage>
        <taxon>Bacteria</taxon>
        <taxon>Pseudomonadati</taxon>
        <taxon>Bacteroidota</taxon>
        <taxon>Cytophagia</taxon>
        <taxon>Cytophagales</taxon>
        <taxon>Hymenobacteraceae</taxon>
        <taxon>Hymenobacter</taxon>
    </lineage>
</organism>
<keyword evidence="1" id="KW-1133">Transmembrane helix</keyword>
<comment type="caution">
    <text evidence="2">The sequence shown here is derived from an EMBL/GenBank/DDBJ whole genome shotgun (WGS) entry which is preliminary data.</text>
</comment>
<gene>
    <name evidence="2" type="ORF">D0T11_05185</name>
</gene>
<evidence type="ECO:0000313" key="2">
    <source>
        <dbReference type="EMBL" id="RIY12406.1"/>
    </source>
</evidence>
<dbReference type="AlphaFoldDB" id="A0A418R4S3"/>
<protein>
    <submittedName>
        <fullName evidence="2">Uncharacterized protein</fullName>
    </submittedName>
</protein>